<reference evidence="4 5" key="1">
    <citation type="submission" date="2019-09" db="EMBL/GenBank/DDBJ databases">
        <title>Arenimonas chukotkensis sp. nov., a bacterium isolated from Chukotka hot spring, Arctic region, Russia.</title>
        <authorList>
            <person name="Zayulina K.S."/>
            <person name="Prokofeva M.I."/>
            <person name="Elcheninov A.G."/>
            <person name="Novikov A."/>
            <person name="Kochetkova T.V."/>
            <person name="Kublanov I.V."/>
        </authorList>
    </citation>
    <scope>NUCLEOTIDE SEQUENCE [LARGE SCALE GENOMIC DNA]</scope>
    <source>
        <strain evidence="4 5">3729k</strain>
    </source>
</reference>
<comment type="subcellular location">
    <subcellularLocation>
        <location evidence="1">Membrane</location>
    </subcellularLocation>
</comment>
<evidence type="ECO:0000256" key="3">
    <source>
        <dbReference type="SAM" id="SignalP"/>
    </source>
</evidence>
<keyword evidence="3" id="KW-0732">Signal</keyword>
<name>A0A5B2ZBB8_9GAMM</name>
<evidence type="ECO:0000256" key="1">
    <source>
        <dbReference type="ARBA" id="ARBA00004370"/>
    </source>
</evidence>
<accession>A0A5B2ZBB8</accession>
<dbReference type="GO" id="GO:0016020">
    <property type="term" value="C:membrane"/>
    <property type="evidence" value="ECO:0007669"/>
    <property type="project" value="UniProtKB-SubCell"/>
</dbReference>
<evidence type="ECO:0000313" key="4">
    <source>
        <dbReference type="EMBL" id="KAA2284451.1"/>
    </source>
</evidence>
<dbReference type="InterPro" id="IPR051407">
    <property type="entry name" value="Bact_OM_lipoprot/Surf_antigen"/>
</dbReference>
<dbReference type="EMBL" id="VUOD01000006">
    <property type="protein sequence ID" value="KAA2284451.1"/>
    <property type="molecule type" value="Genomic_DNA"/>
</dbReference>
<keyword evidence="2" id="KW-0472">Membrane</keyword>
<organism evidence="4 5">
    <name type="scientific">Arenimonas fontis</name>
    <dbReference type="NCBI Taxonomy" id="2608255"/>
    <lineage>
        <taxon>Bacteria</taxon>
        <taxon>Pseudomonadati</taxon>
        <taxon>Pseudomonadota</taxon>
        <taxon>Gammaproteobacteria</taxon>
        <taxon>Lysobacterales</taxon>
        <taxon>Lysobacteraceae</taxon>
        <taxon>Arenimonas</taxon>
    </lineage>
</organism>
<dbReference type="AlphaFoldDB" id="A0A5B2ZBB8"/>
<sequence>MQYKFLIAAGIAAMLAACASSTPRDRGHGGYGYGRDPGHYEPRRCYDCGQVERIVTVYGARDNTRTGAILGGVIGAVAAREIPKHGSKGKENTATVAGAVAGAAIGNAIENKANEESFDIHVRMDDGRLLVINRNSLGNGVRVGARVRVDGTRLIPIGY</sequence>
<reference evidence="4 5" key="2">
    <citation type="submission" date="2019-09" db="EMBL/GenBank/DDBJ databases">
        <authorList>
            <person name="Mazur A."/>
        </authorList>
    </citation>
    <scope>NUCLEOTIDE SEQUENCE [LARGE SCALE GENOMIC DNA]</scope>
    <source>
        <strain evidence="4 5">3729k</strain>
    </source>
</reference>
<comment type="caution">
    <text evidence="4">The sequence shown here is derived from an EMBL/GenBank/DDBJ whole genome shotgun (WGS) entry which is preliminary data.</text>
</comment>
<dbReference type="Proteomes" id="UP000322165">
    <property type="component" value="Unassembled WGS sequence"/>
</dbReference>
<keyword evidence="5" id="KW-1185">Reference proteome</keyword>
<dbReference type="PANTHER" id="PTHR35603">
    <property type="match status" value="1"/>
</dbReference>
<gene>
    <name evidence="4" type="ORF">F0415_08995</name>
</gene>
<feature type="chain" id="PRO_5022736995" evidence="3">
    <location>
        <begin position="20"/>
        <end position="159"/>
    </location>
</feature>
<proteinExistence type="predicted"/>
<evidence type="ECO:0000256" key="2">
    <source>
        <dbReference type="ARBA" id="ARBA00023136"/>
    </source>
</evidence>
<evidence type="ECO:0000313" key="5">
    <source>
        <dbReference type="Proteomes" id="UP000322165"/>
    </source>
</evidence>
<dbReference type="PROSITE" id="PS51257">
    <property type="entry name" value="PROKAR_LIPOPROTEIN"/>
    <property type="match status" value="1"/>
</dbReference>
<dbReference type="RefSeq" id="WP_149860884.1">
    <property type="nucleotide sequence ID" value="NZ_VUOD01000006.1"/>
</dbReference>
<dbReference type="PANTHER" id="PTHR35603:SF2">
    <property type="entry name" value="OUTER MEMBRANE LIPOPROTEIN"/>
    <property type="match status" value="1"/>
</dbReference>
<protein>
    <submittedName>
        <fullName evidence="4">Glycine zipper 2TM domain-containing protein</fullName>
    </submittedName>
</protein>
<feature type="signal peptide" evidence="3">
    <location>
        <begin position="1"/>
        <end position="19"/>
    </location>
</feature>